<feature type="domain" description="Cyclic nucleotide-binding" evidence="2">
    <location>
        <begin position="130"/>
        <end position="234"/>
    </location>
</feature>
<accession>A0A4Z0NMW5</accession>
<dbReference type="OrthoDB" id="9775207at2"/>
<name>A0A4Z0NMW5_9HYPH</name>
<dbReference type="Pfam" id="PF00027">
    <property type="entry name" value="cNMP_binding"/>
    <property type="match status" value="1"/>
</dbReference>
<protein>
    <submittedName>
        <fullName evidence="3">Cyclic nucleotide-binding domain-containing protein</fullName>
    </submittedName>
</protein>
<comment type="caution">
    <text evidence="3">The sequence shown here is derived from an EMBL/GenBank/DDBJ whole genome shotgun (WGS) entry which is preliminary data.</text>
</comment>
<evidence type="ECO:0000259" key="2">
    <source>
        <dbReference type="PROSITE" id="PS50042"/>
    </source>
</evidence>
<dbReference type="PANTHER" id="PTHR24567">
    <property type="entry name" value="CRP FAMILY TRANSCRIPTIONAL REGULATORY PROTEIN"/>
    <property type="match status" value="1"/>
</dbReference>
<dbReference type="Proteomes" id="UP000297535">
    <property type="component" value="Unassembled WGS sequence"/>
</dbReference>
<dbReference type="InterPro" id="IPR000595">
    <property type="entry name" value="cNMP-bd_dom"/>
</dbReference>
<dbReference type="RefSeq" id="WP_135416808.1">
    <property type="nucleotide sequence ID" value="NZ_SRLB01000013.1"/>
</dbReference>
<dbReference type="SMART" id="SM00100">
    <property type="entry name" value="cNMP"/>
    <property type="match status" value="1"/>
</dbReference>
<evidence type="ECO:0000313" key="3">
    <source>
        <dbReference type="EMBL" id="TGD97737.1"/>
    </source>
</evidence>
<keyword evidence="4" id="KW-1185">Reference proteome</keyword>
<dbReference type="InterPro" id="IPR011066">
    <property type="entry name" value="MscS_channel_C_sf"/>
</dbReference>
<dbReference type="GO" id="GO:0005829">
    <property type="term" value="C:cytosol"/>
    <property type="evidence" value="ECO:0007669"/>
    <property type="project" value="TreeGrafter"/>
</dbReference>
<dbReference type="GO" id="GO:0016020">
    <property type="term" value="C:membrane"/>
    <property type="evidence" value="ECO:0007669"/>
    <property type="project" value="InterPro"/>
</dbReference>
<evidence type="ECO:0000313" key="4">
    <source>
        <dbReference type="Proteomes" id="UP000297535"/>
    </source>
</evidence>
<dbReference type="SUPFAM" id="SSF82689">
    <property type="entry name" value="Mechanosensitive channel protein MscS (YggB), C-terminal domain"/>
    <property type="match status" value="1"/>
</dbReference>
<dbReference type="SUPFAM" id="SSF51206">
    <property type="entry name" value="cAMP-binding domain-like"/>
    <property type="match status" value="1"/>
</dbReference>
<dbReference type="InterPro" id="IPR014710">
    <property type="entry name" value="RmlC-like_jellyroll"/>
</dbReference>
<feature type="region of interest" description="Disordered" evidence="1">
    <location>
        <begin position="96"/>
        <end position="116"/>
    </location>
</feature>
<dbReference type="InterPro" id="IPR050397">
    <property type="entry name" value="Env_Response_Regulators"/>
</dbReference>
<organism evidence="3 4">
    <name type="scientific">Methylobacterium nonmethylotrophicum</name>
    <dbReference type="NCBI Taxonomy" id="1141884"/>
    <lineage>
        <taxon>Bacteria</taxon>
        <taxon>Pseudomonadati</taxon>
        <taxon>Pseudomonadota</taxon>
        <taxon>Alphaproteobacteria</taxon>
        <taxon>Hyphomicrobiales</taxon>
        <taxon>Methylobacteriaceae</taxon>
        <taxon>Methylobacterium</taxon>
    </lineage>
</organism>
<dbReference type="PROSITE" id="PS50042">
    <property type="entry name" value="CNMP_BINDING_3"/>
    <property type="match status" value="1"/>
</dbReference>
<proteinExistence type="predicted"/>
<dbReference type="AlphaFoldDB" id="A0A4Z0NMW5"/>
<dbReference type="PANTHER" id="PTHR24567:SF74">
    <property type="entry name" value="HTH-TYPE TRANSCRIPTIONAL REGULATOR ARCR"/>
    <property type="match status" value="1"/>
</dbReference>
<sequence length="293" mass="31515">MTNLSGPDRSHGVTLRVRLAPSVRPALVVETMRDVLLSSTLILKSPPPSAQVASLDAQAIEIELGFHVADRSGASPARTEILDLVYRHAKAARLDLAPPPGTGVLPSRRASRPLPPRRASSLRLLDNLPLFAVLTEPEKQALAAAMDRRSYRESEVVAAQGTVLERLVLVRSGVLSVTCRDPDDGDEHELERLAPGDCFGERGILLGLEETGTVRALGRVVTYEIGRDILAPLMRGRPAMAEELEVILSRQSEAERRLAGSRNAGPLPPTTPGLAGRIRSLLGLPHDPPARTP</sequence>
<dbReference type="EMBL" id="SRLB01000013">
    <property type="protein sequence ID" value="TGD97737.1"/>
    <property type="molecule type" value="Genomic_DNA"/>
</dbReference>
<gene>
    <name evidence="3" type="ORF">EU555_19115</name>
</gene>
<dbReference type="InterPro" id="IPR018490">
    <property type="entry name" value="cNMP-bd_dom_sf"/>
</dbReference>
<dbReference type="CDD" id="cd00038">
    <property type="entry name" value="CAP_ED"/>
    <property type="match status" value="1"/>
</dbReference>
<evidence type="ECO:0000256" key="1">
    <source>
        <dbReference type="SAM" id="MobiDB-lite"/>
    </source>
</evidence>
<dbReference type="GO" id="GO:0003700">
    <property type="term" value="F:DNA-binding transcription factor activity"/>
    <property type="evidence" value="ECO:0007669"/>
    <property type="project" value="TreeGrafter"/>
</dbReference>
<reference evidence="3 4" key="1">
    <citation type="submission" date="2019-04" db="EMBL/GenBank/DDBJ databases">
        <authorList>
            <person name="Feng G."/>
            <person name="Zhu H."/>
        </authorList>
    </citation>
    <scope>NUCLEOTIDE SEQUENCE [LARGE SCALE GENOMIC DNA]</scope>
    <source>
        <strain evidence="3 4">6HR-1</strain>
    </source>
</reference>
<dbReference type="Gene3D" id="2.60.120.10">
    <property type="entry name" value="Jelly Rolls"/>
    <property type="match status" value="1"/>
</dbReference>